<proteinExistence type="predicted"/>
<name>W0FKY1_9BACT</name>
<accession>W0FKY1</accession>
<organism evidence="1">
    <name type="scientific">uncultured bacterium Contig1450</name>
    <dbReference type="NCBI Taxonomy" id="1393427"/>
    <lineage>
        <taxon>Bacteria</taxon>
        <taxon>environmental samples</taxon>
    </lineage>
</organism>
<evidence type="ECO:0008006" key="2">
    <source>
        <dbReference type="Google" id="ProtNLM"/>
    </source>
</evidence>
<reference evidence="1" key="1">
    <citation type="journal article" date="2013" name="PLoS ONE">
        <title>Metagenomic insights into the carbohydrate-active enzymes carried by the microorganisms adhering to solid digesta in the rumen of cows.</title>
        <authorList>
            <person name="Wang L."/>
            <person name="Hatem A."/>
            <person name="Catalyurek U.V."/>
            <person name="Morrison M."/>
            <person name="Yu Z."/>
        </authorList>
    </citation>
    <scope>NUCLEOTIDE SEQUENCE</scope>
</reference>
<evidence type="ECO:0000313" key="1">
    <source>
        <dbReference type="EMBL" id="AHF24114.1"/>
    </source>
</evidence>
<protein>
    <recommendedName>
        <fullName evidence="2">Phosphohydrolase</fullName>
    </recommendedName>
</protein>
<sequence>MGNMTFSGCQGKPQVQVFEKKCPNCGGEIEIFSIDTEAVCENCGFTIYNNVLSCVQWCKYAKLCVGEEQYRQLKKIAEMQKEER</sequence>
<dbReference type="EMBL" id="KC246784">
    <property type="protein sequence ID" value="AHF24114.1"/>
    <property type="molecule type" value="Genomic_DNA"/>
</dbReference>
<dbReference type="AlphaFoldDB" id="W0FKY1"/>